<dbReference type="AlphaFoldDB" id="A0A160TYN1"/>
<gene>
    <name evidence="1" type="ORF">MGWOODY_XGa1959</name>
</gene>
<evidence type="ECO:0000313" key="1">
    <source>
        <dbReference type="EMBL" id="CUS54969.1"/>
    </source>
</evidence>
<reference evidence="1" key="1">
    <citation type="submission" date="2015-10" db="EMBL/GenBank/DDBJ databases">
        <authorList>
            <person name="Gilbert D.G."/>
        </authorList>
    </citation>
    <scope>NUCLEOTIDE SEQUENCE</scope>
</reference>
<organism evidence="1">
    <name type="scientific">hydrothermal vent metagenome</name>
    <dbReference type="NCBI Taxonomy" id="652676"/>
    <lineage>
        <taxon>unclassified sequences</taxon>
        <taxon>metagenomes</taxon>
        <taxon>ecological metagenomes</taxon>
    </lineage>
</organism>
<protein>
    <submittedName>
        <fullName evidence="1">Uncharacterized protein</fullName>
    </submittedName>
</protein>
<proteinExistence type="predicted"/>
<name>A0A160TYN1_9ZZZZ</name>
<sequence length="37" mass="4494">MRYSAFKRVLSQDRISANEFTFAPFNVIFKFFQDSWV</sequence>
<accession>A0A160TYN1</accession>
<dbReference type="EMBL" id="CZRL01000107">
    <property type="protein sequence ID" value="CUS54969.1"/>
    <property type="molecule type" value="Genomic_DNA"/>
</dbReference>